<reference evidence="2 3" key="1">
    <citation type="submission" date="2019-02" db="EMBL/GenBank/DDBJ databases">
        <title>Deep-cultivation of Planctomycetes and their phenomic and genomic characterization uncovers novel biology.</title>
        <authorList>
            <person name="Wiegand S."/>
            <person name="Jogler M."/>
            <person name="Boedeker C."/>
            <person name="Pinto D."/>
            <person name="Vollmers J."/>
            <person name="Rivas-Marin E."/>
            <person name="Kohn T."/>
            <person name="Peeters S.H."/>
            <person name="Heuer A."/>
            <person name="Rast P."/>
            <person name="Oberbeckmann S."/>
            <person name="Bunk B."/>
            <person name="Jeske O."/>
            <person name="Meyerdierks A."/>
            <person name="Storesund J.E."/>
            <person name="Kallscheuer N."/>
            <person name="Luecker S."/>
            <person name="Lage O.M."/>
            <person name="Pohl T."/>
            <person name="Merkel B.J."/>
            <person name="Hornburger P."/>
            <person name="Mueller R.-W."/>
            <person name="Bruemmer F."/>
            <person name="Labrenz M."/>
            <person name="Spormann A.M."/>
            <person name="Op Den Camp H."/>
            <person name="Overmann J."/>
            <person name="Amann R."/>
            <person name="Jetten M.S.M."/>
            <person name="Mascher T."/>
            <person name="Medema M.H."/>
            <person name="Devos D.P."/>
            <person name="Kaster A.-K."/>
            <person name="Ovreas L."/>
            <person name="Rohde M."/>
            <person name="Galperin M.Y."/>
            <person name="Jogler C."/>
        </authorList>
    </citation>
    <scope>NUCLEOTIDE SEQUENCE [LARGE SCALE GENOMIC DNA]</scope>
    <source>
        <strain evidence="2 3">Poly41</strain>
    </source>
</reference>
<proteinExistence type="predicted"/>
<gene>
    <name evidence="2" type="ORF">Poly41_50550</name>
</gene>
<dbReference type="EMBL" id="SJPV01000010">
    <property type="protein sequence ID" value="TWU33302.1"/>
    <property type="molecule type" value="Genomic_DNA"/>
</dbReference>
<evidence type="ECO:0000313" key="3">
    <source>
        <dbReference type="Proteomes" id="UP000319143"/>
    </source>
</evidence>
<accession>A0A5C6D8N9</accession>
<evidence type="ECO:0000256" key="1">
    <source>
        <dbReference type="SAM" id="MobiDB-lite"/>
    </source>
</evidence>
<keyword evidence="3" id="KW-1185">Reference proteome</keyword>
<comment type="caution">
    <text evidence="2">The sequence shown here is derived from an EMBL/GenBank/DDBJ whole genome shotgun (WGS) entry which is preliminary data.</text>
</comment>
<feature type="region of interest" description="Disordered" evidence="1">
    <location>
        <begin position="181"/>
        <end position="208"/>
    </location>
</feature>
<dbReference type="Proteomes" id="UP000319143">
    <property type="component" value="Unassembled WGS sequence"/>
</dbReference>
<dbReference type="AlphaFoldDB" id="A0A5C6D8N9"/>
<name>A0A5C6D8N9_9BACT</name>
<sequence>MIVMSTEQLEDFDAAIERLGYALHLAERANNDSWVHEQEAASEKPYFDQYCDEISGARALIRQMANDSNPMVEYLAEGCMYVESVAGRYLQREAVDWLDDARLRLSIEETKNELFGPPRKINEAIRTDIFSVADAASYLDISQAAVRNAFNNGSLDGKNVGQGNQRKQLRFTKSQLDAFVSGASPQSKSAKPPVSGTSNDDDLFPEFK</sequence>
<organism evidence="2 3">
    <name type="scientific">Novipirellula artificiosorum</name>
    <dbReference type="NCBI Taxonomy" id="2528016"/>
    <lineage>
        <taxon>Bacteria</taxon>
        <taxon>Pseudomonadati</taxon>
        <taxon>Planctomycetota</taxon>
        <taxon>Planctomycetia</taxon>
        <taxon>Pirellulales</taxon>
        <taxon>Pirellulaceae</taxon>
        <taxon>Novipirellula</taxon>
    </lineage>
</organism>
<feature type="compositionally biased region" description="Acidic residues" evidence="1">
    <location>
        <begin position="199"/>
        <end position="208"/>
    </location>
</feature>
<evidence type="ECO:0008006" key="4">
    <source>
        <dbReference type="Google" id="ProtNLM"/>
    </source>
</evidence>
<evidence type="ECO:0000313" key="2">
    <source>
        <dbReference type="EMBL" id="TWU33302.1"/>
    </source>
</evidence>
<protein>
    <recommendedName>
        <fullName evidence="4">Helix-turn-helix domain protein</fullName>
    </recommendedName>
</protein>